<protein>
    <recommendedName>
        <fullName evidence="3">DUF4336 domain-containing protein</fullName>
    </recommendedName>
</protein>
<proteinExistence type="predicted"/>
<accession>A0ABU8BG65</accession>
<name>A0ABU8BG65_9BRAD</name>
<evidence type="ECO:0008006" key="3">
    <source>
        <dbReference type="Google" id="ProtNLM"/>
    </source>
</evidence>
<evidence type="ECO:0000313" key="2">
    <source>
        <dbReference type="Proteomes" id="UP001364224"/>
    </source>
</evidence>
<keyword evidence="2" id="KW-1185">Reference proteome</keyword>
<reference evidence="1 2" key="1">
    <citation type="submission" date="2024-02" db="EMBL/GenBank/DDBJ databases">
        <title>Adaptive strategies in a cosmopolitan and abundant soil bacterium.</title>
        <authorList>
            <person name="Carini P."/>
        </authorList>
    </citation>
    <scope>NUCLEOTIDE SEQUENCE [LARGE SCALE GENOMIC DNA]</scope>
    <source>
        <strain evidence="1 2">AZCC 1608</strain>
    </source>
</reference>
<dbReference type="RefSeq" id="WP_334483867.1">
    <property type="nucleotide sequence ID" value="NZ_JAZHRV010000001.1"/>
</dbReference>
<comment type="caution">
    <text evidence="1">The sequence shown here is derived from an EMBL/GenBank/DDBJ whole genome shotgun (WGS) entry which is preliminary data.</text>
</comment>
<gene>
    <name evidence="1" type="ORF">V1286_005080</name>
</gene>
<evidence type="ECO:0000313" key="1">
    <source>
        <dbReference type="EMBL" id="MEH2557551.1"/>
    </source>
</evidence>
<sequence length="87" mass="10314">MADTIINLELDMIRQPWRFAAKLTGMYYPRGQIFFGMRLPLLLQKRKTRAAVQKMLSWQPERIILSHGRWFDSNASETLQRTFGWAL</sequence>
<organism evidence="1 2">
    <name type="scientific">Bradyrhizobium algeriense</name>
    <dbReference type="NCBI Taxonomy" id="634784"/>
    <lineage>
        <taxon>Bacteria</taxon>
        <taxon>Pseudomonadati</taxon>
        <taxon>Pseudomonadota</taxon>
        <taxon>Alphaproteobacteria</taxon>
        <taxon>Hyphomicrobiales</taxon>
        <taxon>Nitrobacteraceae</taxon>
        <taxon>Bradyrhizobium</taxon>
    </lineage>
</organism>
<dbReference type="EMBL" id="JAZHRV010000001">
    <property type="protein sequence ID" value="MEH2557551.1"/>
    <property type="molecule type" value="Genomic_DNA"/>
</dbReference>
<dbReference type="Proteomes" id="UP001364224">
    <property type="component" value="Unassembled WGS sequence"/>
</dbReference>